<dbReference type="EMBL" id="PIPX01000001">
    <property type="protein sequence ID" value="RUO55344.1"/>
    <property type="molecule type" value="Genomic_DNA"/>
</dbReference>
<reference evidence="3" key="1">
    <citation type="journal article" date="2018" name="Front. Microbiol.">
        <title>Genome-Based Analysis Reveals the Taxonomy and Diversity of the Family Idiomarinaceae.</title>
        <authorList>
            <person name="Liu Y."/>
            <person name="Lai Q."/>
            <person name="Shao Z."/>
        </authorList>
    </citation>
    <scope>NUCLEOTIDE SEQUENCE [LARGE SCALE GENOMIC DNA]</scope>
    <source>
        <strain evidence="3">PO-M2</strain>
    </source>
</reference>
<dbReference type="OrthoDB" id="6191410at2"/>
<gene>
    <name evidence="2" type="ORF">CWI70_00710</name>
</gene>
<dbReference type="RefSeq" id="WP_126769640.1">
    <property type="nucleotide sequence ID" value="NZ_PIPX01000001.1"/>
</dbReference>
<proteinExistence type="predicted"/>
<dbReference type="GO" id="GO:0008757">
    <property type="term" value="F:S-adenosylmethionine-dependent methyltransferase activity"/>
    <property type="evidence" value="ECO:0007669"/>
    <property type="project" value="InterPro"/>
</dbReference>
<dbReference type="InterPro" id="IPR013216">
    <property type="entry name" value="Methyltransf_11"/>
</dbReference>
<dbReference type="InterPro" id="IPR029063">
    <property type="entry name" value="SAM-dependent_MTases_sf"/>
</dbReference>
<organism evidence="2 3">
    <name type="scientific">Pseudidiomarina homiensis</name>
    <dbReference type="NCBI Taxonomy" id="364198"/>
    <lineage>
        <taxon>Bacteria</taxon>
        <taxon>Pseudomonadati</taxon>
        <taxon>Pseudomonadota</taxon>
        <taxon>Gammaproteobacteria</taxon>
        <taxon>Alteromonadales</taxon>
        <taxon>Idiomarinaceae</taxon>
        <taxon>Pseudidiomarina</taxon>
    </lineage>
</organism>
<evidence type="ECO:0000313" key="3">
    <source>
        <dbReference type="Proteomes" id="UP000287649"/>
    </source>
</evidence>
<dbReference type="Gene3D" id="3.40.50.150">
    <property type="entry name" value="Vaccinia Virus protein VP39"/>
    <property type="match status" value="1"/>
</dbReference>
<accession>A0A432Y309</accession>
<feature type="domain" description="Methyltransferase type 11" evidence="1">
    <location>
        <begin position="72"/>
        <end position="126"/>
    </location>
</feature>
<sequence length="249" mass="28544">MLKPALRERVAAPPKSWQDIANGEWLRCQVEQIVASHIERLYGYHFATVGRLTAQLQLPHSAIKHCFSLAGEASNNVQVCAESIHLPFAEASLDAVLLAGELEFAKDPHQILREVNHSLIADGKLIYVGFNPLAWHQIQQLWPANVNQYPWCGRSFTRSRVLDWLALLNFEVSEAQYFAPGFLQQRWQWPERLASKVHNWVPQLASCYVIVARKREYPLTLLPERAQRKRVQPNLQTVPLANQTQIKEL</sequence>
<evidence type="ECO:0000313" key="2">
    <source>
        <dbReference type="EMBL" id="RUO55344.1"/>
    </source>
</evidence>
<name>A0A432Y309_9GAMM</name>
<comment type="caution">
    <text evidence="2">The sequence shown here is derived from an EMBL/GenBank/DDBJ whole genome shotgun (WGS) entry which is preliminary data.</text>
</comment>
<dbReference type="Pfam" id="PF08241">
    <property type="entry name" value="Methyltransf_11"/>
    <property type="match status" value="1"/>
</dbReference>
<dbReference type="SUPFAM" id="SSF53335">
    <property type="entry name" value="S-adenosyl-L-methionine-dependent methyltransferases"/>
    <property type="match status" value="1"/>
</dbReference>
<protein>
    <recommendedName>
        <fullName evidence="1">Methyltransferase type 11 domain-containing protein</fullName>
    </recommendedName>
</protein>
<evidence type="ECO:0000259" key="1">
    <source>
        <dbReference type="Pfam" id="PF08241"/>
    </source>
</evidence>
<dbReference type="AlphaFoldDB" id="A0A432Y309"/>
<dbReference type="Proteomes" id="UP000287649">
    <property type="component" value="Unassembled WGS sequence"/>
</dbReference>
<keyword evidence="3" id="KW-1185">Reference proteome</keyword>